<evidence type="ECO:0008006" key="6">
    <source>
        <dbReference type="Google" id="ProtNLM"/>
    </source>
</evidence>
<dbReference type="AlphaFoldDB" id="A0A0M0BR67"/>
<keyword evidence="3" id="KW-0406">Ion transport</keyword>
<reference evidence="5" key="1">
    <citation type="submission" date="2015-06" db="EMBL/GenBank/DDBJ databases">
        <title>New insights into the roles of widespread benthic archaea in carbon and nitrogen cycling.</title>
        <authorList>
            <person name="Lazar C.S."/>
            <person name="Baker B.J."/>
            <person name="Seitz K.W."/>
            <person name="Hyde A.S."/>
            <person name="Dick G.J."/>
            <person name="Hinrichs K.-U."/>
            <person name="Teske A.P."/>
        </authorList>
    </citation>
    <scope>NUCLEOTIDE SEQUENCE [LARGE SCALE GENOMIC DNA]</scope>
</reference>
<gene>
    <name evidence="4" type="ORF">AC478_03305</name>
</gene>
<dbReference type="InterPro" id="IPR050873">
    <property type="entry name" value="V-ATPase_V0D/AC39_subunit"/>
</dbReference>
<accession>A0A0M0BR67</accession>
<organism evidence="4 5">
    <name type="scientific">miscellaneous Crenarchaeota group-1 archaeon SG8-32-3</name>
    <dbReference type="NCBI Taxonomy" id="1685125"/>
    <lineage>
        <taxon>Archaea</taxon>
        <taxon>Candidatus Bathyarchaeota</taxon>
        <taxon>MCG-1</taxon>
    </lineage>
</organism>
<evidence type="ECO:0000313" key="5">
    <source>
        <dbReference type="Proteomes" id="UP000054016"/>
    </source>
</evidence>
<dbReference type="SUPFAM" id="SSF103486">
    <property type="entry name" value="V-type ATP synthase subunit C"/>
    <property type="match status" value="1"/>
</dbReference>
<protein>
    <recommendedName>
        <fullName evidence="6">V-type ATP synthase subunit C</fullName>
    </recommendedName>
</protein>
<name>A0A0M0BR67_9ARCH</name>
<dbReference type="InterPro" id="IPR036079">
    <property type="entry name" value="ATPase_csu/dsu_sf"/>
</dbReference>
<evidence type="ECO:0000256" key="1">
    <source>
        <dbReference type="ARBA" id="ARBA00006709"/>
    </source>
</evidence>
<sequence>MPRVAIENLKLIEINVLINLIGKDLEAIRYALADSPYSKQISGVSPEVLDYSFLESALMQNYADTFQKLVKFSSGNIKKLLVALSKKFEIANIKAIIRAVKAQIDVNEALQNIFPLGSFDVDRCRAILETAESVEDVIVALSDFEYGKVLKHVVAKNEGITDLTLLEVALDKFVYREISNNIEKLTGVDEKIAKDLLEIELDTVNVKAILKGKALAVNAEVLKEYLMPTGFFTEAILNEVMGIDDVKSMMEHLSLIVESAHPVYKKIFTKLLKESEAPLSRLEAILEKAPLEMSLHQLREHSRYYQIGFLLAFIKLKWAEVKNLRCIVKGSERKIPPSQVQKLLTMPDDWQPSQSIRRSS</sequence>
<dbReference type="PANTHER" id="PTHR38682">
    <property type="entry name" value="V-TYPE ATP SYNTHASE SUBUNIT C"/>
    <property type="match status" value="1"/>
</dbReference>
<evidence type="ECO:0000313" key="4">
    <source>
        <dbReference type="EMBL" id="KON31072.1"/>
    </source>
</evidence>
<dbReference type="Pfam" id="PF01992">
    <property type="entry name" value="vATP-synt_AC39"/>
    <property type="match status" value="1"/>
</dbReference>
<dbReference type="GO" id="GO:0046961">
    <property type="term" value="F:proton-transporting ATPase activity, rotational mechanism"/>
    <property type="evidence" value="ECO:0007669"/>
    <property type="project" value="InterPro"/>
</dbReference>
<dbReference type="EMBL" id="LFWV01000043">
    <property type="protein sequence ID" value="KON31072.1"/>
    <property type="molecule type" value="Genomic_DNA"/>
</dbReference>
<dbReference type="InterPro" id="IPR002843">
    <property type="entry name" value="ATPase_V0-cplx_csu/dsu"/>
</dbReference>
<dbReference type="PANTHER" id="PTHR38682:SF1">
    <property type="entry name" value="V-TYPE ATP SYNTHASE SUBUNIT C"/>
    <property type="match status" value="1"/>
</dbReference>
<comment type="similarity">
    <text evidence="1">Belongs to the V-ATPase V0D/AC39 subunit family.</text>
</comment>
<proteinExistence type="inferred from homology"/>
<comment type="caution">
    <text evidence="4">The sequence shown here is derived from an EMBL/GenBank/DDBJ whole genome shotgun (WGS) entry which is preliminary data.</text>
</comment>
<dbReference type="Proteomes" id="UP000054016">
    <property type="component" value="Unassembled WGS sequence"/>
</dbReference>
<dbReference type="InterPro" id="IPR035067">
    <property type="entry name" value="V-type_ATPase_csu/dsu"/>
</dbReference>
<dbReference type="Gene3D" id="1.20.1690.10">
    <property type="entry name" value="V-type ATP synthase subunit C domain"/>
    <property type="match status" value="2"/>
</dbReference>
<evidence type="ECO:0000256" key="2">
    <source>
        <dbReference type="ARBA" id="ARBA00022448"/>
    </source>
</evidence>
<dbReference type="Gene3D" id="1.10.132.50">
    <property type="entry name" value="ATP synthase (C/AC39) subunit, domain 3"/>
    <property type="match status" value="1"/>
</dbReference>
<evidence type="ECO:0000256" key="3">
    <source>
        <dbReference type="ARBA" id="ARBA00023065"/>
    </source>
</evidence>
<keyword evidence="2" id="KW-0813">Transport</keyword>
<dbReference type="InterPro" id="IPR044911">
    <property type="entry name" value="V-type_ATPase_csu/dsu_dom_3"/>
</dbReference>